<evidence type="ECO:0000256" key="8">
    <source>
        <dbReference type="ARBA" id="ARBA00022729"/>
    </source>
</evidence>
<evidence type="ECO:0000256" key="6">
    <source>
        <dbReference type="ARBA" id="ARBA00022622"/>
    </source>
</evidence>
<dbReference type="RefSeq" id="XP_054857521.1">
    <property type="nucleotide sequence ID" value="XM_055001546.1"/>
</dbReference>
<proteinExistence type="inferred from homology"/>
<keyword evidence="9 17" id="KW-0862">Zinc</keyword>
<evidence type="ECO:0000256" key="7">
    <source>
        <dbReference type="ARBA" id="ARBA00022723"/>
    </source>
</evidence>
<keyword evidence="6" id="KW-0336">GPI-anchor</keyword>
<dbReference type="InterPro" id="IPR036398">
    <property type="entry name" value="CA_dom_sf"/>
</dbReference>
<evidence type="ECO:0000256" key="14">
    <source>
        <dbReference type="ARBA" id="ARBA00023288"/>
    </source>
</evidence>
<protein>
    <recommendedName>
        <fullName evidence="17">Carbonic anhydrase</fullName>
        <ecNumber evidence="17">4.2.1.1</ecNumber>
    </recommendedName>
</protein>
<evidence type="ECO:0000256" key="16">
    <source>
        <dbReference type="ARBA" id="ARBA00049061"/>
    </source>
</evidence>
<keyword evidence="14" id="KW-0449">Lipoprotein</keyword>
<dbReference type="GO" id="GO:0004089">
    <property type="term" value="F:carbonate dehydratase activity"/>
    <property type="evidence" value="ECO:0007669"/>
    <property type="project" value="UniProtKB-UniRule"/>
</dbReference>
<evidence type="ECO:0000256" key="1">
    <source>
        <dbReference type="ARBA" id="ARBA00001947"/>
    </source>
</evidence>
<dbReference type="InterPro" id="IPR041874">
    <property type="entry name" value="CA4/CA15"/>
</dbReference>
<comment type="function">
    <text evidence="15">Catalyzes the reversible hydration of carbon dioxide into bicarbonate and protons and thus is essential to maintaining intracellular and extracellular pH. May stimulate the sodium/bicarbonate transporter activity of SLC4A4 that acts in pH homeostasis. It is essential for acid overload removal from the retina and retina epithelium, and acid release in the choriocapillaris in the choroid.</text>
</comment>
<keyword evidence="11" id="KW-1015">Disulfide bond</keyword>
<evidence type="ECO:0000256" key="4">
    <source>
        <dbReference type="ARBA" id="ARBA00011736"/>
    </source>
</evidence>
<keyword evidence="19" id="KW-1185">Reference proteome</keyword>
<dbReference type="EC" id="4.2.1.1" evidence="17"/>
<dbReference type="SUPFAM" id="SSF51069">
    <property type="entry name" value="Carbonic anhydrase"/>
    <property type="match status" value="1"/>
</dbReference>
<dbReference type="CDD" id="cd03117">
    <property type="entry name" value="alpha_CA_IV_XV_like"/>
    <property type="match status" value="1"/>
</dbReference>
<reference evidence="20" key="1">
    <citation type="submission" date="2025-08" db="UniProtKB">
        <authorList>
            <consortium name="RefSeq"/>
        </authorList>
    </citation>
    <scope>IDENTIFICATION</scope>
    <source>
        <tissue evidence="20">Blood</tissue>
    </source>
</reference>
<dbReference type="CTD" id="762"/>
<gene>
    <name evidence="20" type="primary">CA4</name>
</gene>
<feature type="domain" description="Alpha-carbonic anhydrase" evidence="18">
    <location>
        <begin position="35"/>
        <end position="304"/>
    </location>
</feature>
<comment type="similarity">
    <text evidence="3 17">Belongs to the alpha-carbonic anhydrase family.</text>
</comment>
<evidence type="ECO:0000256" key="13">
    <source>
        <dbReference type="ARBA" id="ARBA00023239"/>
    </source>
</evidence>
<evidence type="ECO:0000256" key="17">
    <source>
        <dbReference type="RuleBase" id="RU367011"/>
    </source>
</evidence>
<organism evidence="19 20">
    <name type="scientific">Eublepharis macularius</name>
    <name type="common">Leopard gecko</name>
    <name type="synonym">Cyrtodactylus macularius</name>
    <dbReference type="NCBI Taxonomy" id="481883"/>
    <lineage>
        <taxon>Eukaryota</taxon>
        <taxon>Metazoa</taxon>
        <taxon>Chordata</taxon>
        <taxon>Craniata</taxon>
        <taxon>Vertebrata</taxon>
        <taxon>Euteleostomi</taxon>
        <taxon>Lepidosauria</taxon>
        <taxon>Squamata</taxon>
        <taxon>Bifurcata</taxon>
        <taxon>Gekkota</taxon>
        <taxon>Eublepharidae</taxon>
        <taxon>Eublepharinae</taxon>
        <taxon>Eublepharis</taxon>
    </lineage>
</organism>
<evidence type="ECO:0000256" key="3">
    <source>
        <dbReference type="ARBA" id="ARBA00010718"/>
    </source>
</evidence>
<keyword evidence="10" id="KW-0472">Membrane</keyword>
<evidence type="ECO:0000313" key="20">
    <source>
        <dbReference type="RefSeq" id="XP_054857521.1"/>
    </source>
</evidence>
<keyword evidence="5" id="KW-1003">Cell membrane</keyword>
<dbReference type="KEGG" id="emc:129344708"/>
<evidence type="ECO:0000313" key="19">
    <source>
        <dbReference type="Proteomes" id="UP001190640"/>
    </source>
</evidence>
<dbReference type="GO" id="GO:0098552">
    <property type="term" value="C:side of membrane"/>
    <property type="evidence" value="ECO:0007669"/>
    <property type="project" value="UniProtKB-KW"/>
</dbReference>
<evidence type="ECO:0000256" key="12">
    <source>
        <dbReference type="ARBA" id="ARBA00023180"/>
    </source>
</evidence>
<dbReference type="PROSITE" id="PS51144">
    <property type="entry name" value="ALPHA_CA_2"/>
    <property type="match status" value="1"/>
</dbReference>
<feature type="chain" id="PRO_5041514661" description="Carbonic anhydrase" evidence="17">
    <location>
        <begin position="34"/>
        <end position="330"/>
    </location>
</feature>
<keyword evidence="7 17" id="KW-0479">Metal-binding</keyword>
<dbReference type="InterPro" id="IPR018338">
    <property type="entry name" value="Carbonic_anhydrase_a-class_CS"/>
</dbReference>
<evidence type="ECO:0000259" key="18">
    <source>
        <dbReference type="PROSITE" id="PS51144"/>
    </source>
</evidence>
<sequence length="330" mass="37318">MHPPSASGRKQGEERMGLFQWLFLFSLSLTAAASDDWCYQSQECQNPGCKAPRNWVEINEECGGTNQSPINIVTSKVENNWNLKPFEYTNYHIRQQSNWNVTNTGHSVQVDLDGSAKISSGDLPGLYKAVQFHFHWGRWNNVSKEMDPGSEHSINGERYAMELHIVHIKDEYDLSEAAQKKGLAVLGFFIAIGEKNKNYDTFISKLADIPSHGNKTEMAPLPLFSLIPEEEALKNYYRYTGSLTTPNCNEGVVWTLFQEPIQLSSEQVQTFVQKIYFDKTKNLPMEDNFRPVQPVGSRIVYKSDSDALVPPAKTLVLLPVAAYLLFSSIQ</sequence>
<accession>A0AA97LJ86</accession>
<feature type="signal peptide" evidence="17">
    <location>
        <begin position="1"/>
        <end position="33"/>
    </location>
</feature>
<dbReference type="GO" id="GO:0008270">
    <property type="term" value="F:zinc ion binding"/>
    <property type="evidence" value="ECO:0007669"/>
    <property type="project" value="UniProtKB-UniRule"/>
</dbReference>
<comment type="subunit">
    <text evidence="4">Interacts with SLC4A4.</text>
</comment>
<evidence type="ECO:0000256" key="9">
    <source>
        <dbReference type="ARBA" id="ARBA00022833"/>
    </source>
</evidence>
<dbReference type="InterPro" id="IPR001148">
    <property type="entry name" value="CA_dom"/>
</dbReference>
<dbReference type="Gene3D" id="3.10.200.10">
    <property type="entry name" value="Alpha carbonic anhydrase"/>
    <property type="match status" value="1"/>
</dbReference>
<dbReference type="GeneID" id="129344708"/>
<dbReference type="GO" id="GO:0005886">
    <property type="term" value="C:plasma membrane"/>
    <property type="evidence" value="ECO:0007669"/>
    <property type="project" value="UniProtKB-SubCell"/>
</dbReference>
<evidence type="ECO:0000256" key="15">
    <source>
        <dbReference type="ARBA" id="ARBA00045603"/>
    </source>
</evidence>
<dbReference type="FunFam" id="3.10.200.10:FF:000003">
    <property type="entry name" value="Carbonic anhydrase 12"/>
    <property type="match status" value="1"/>
</dbReference>
<evidence type="ECO:0000256" key="5">
    <source>
        <dbReference type="ARBA" id="ARBA00022475"/>
    </source>
</evidence>
<name>A0AA97LJ86_EUBMA</name>
<evidence type="ECO:0000256" key="2">
    <source>
        <dbReference type="ARBA" id="ARBA00004609"/>
    </source>
</evidence>
<keyword evidence="12" id="KW-0325">Glycoprotein</keyword>
<dbReference type="Proteomes" id="UP001190640">
    <property type="component" value="Chromosome 17"/>
</dbReference>
<evidence type="ECO:0000256" key="10">
    <source>
        <dbReference type="ARBA" id="ARBA00023136"/>
    </source>
</evidence>
<keyword evidence="13 17" id="KW-0456">Lyase</keyword>
<dbReference type="AlphaFoldDB" id="A0AA97LJ86"/>
<dbReference type="PROSITE" id="PS00162">
    <property type="entry name" value="ALPHA_CA_1"/>
    <property type="match status" value="1"/>
</dbReference>
<dbReference type="SMART" id="SM01057">
    <property type="entry name" value="Carb_anhydrase"/>
    <property type="match status" value="1"/>
</dbReference>
<comment type="subcellular location">
    <subcellularLocation>
        <location evidence="2">Cell membrane</location>
        <topology evidence="2">Lipid-anchor</topology>
        <topology evidence="2">GPI-anchor</topology>
    </subcellularLocation>
</comment>
<comment type="cofactor">
    <cofactor evidence="1 17">
        <name>Zn(2+)</name>
        <dbReference type="ChEBI" id="CHEBI:29105"/>
    </cofactor>
</comment>
<keyword evidence="8 17" id="KW-0732">Signal</keyword>
<comment type="catalytic activity">
    <reaction evidence="16">
        <text>hydrogencarbonate + H(+) = CO2 + H2O</text>
        <dbReference type="Rhea" id="RHEA:10748"/>
        <dbReference type="ChEBI" id="CHEBI:15377"/>
        <dbReference type="ChEBI" id="CHEBI:15378"/>
        <dbReference type="ChEBI" id="CHEBI:16526"/>
        <dbReference type="ChEBI" id="CHEBI:17544"/>
        <dbReference type="EC" id="4.2.1.1"/>
    </reaction>
    <physiologicalReaction direction="left-to-right" evidence="16">
        <dbReference type="Rhea" id="RHEA:10749"/>
    </physiologicalReaction>
    <physiologicalReaction direction="right-to-left" evidence="16">
        <dbReference type="Rhea" id="RHEA:10750"/>
    </physiologicalReaction>
</comment>
<dbReference type="PANTHER" id="PTHR18952:SF95">
    <property type="entry name" value="CARBONIC ANHYDRASE 4"/>
    <property type="match status" value="1"/>
</dbReference>
<comment type="function">
    <text evidence="17">Reversible hydration of carbon dioxide.</text>
</comment>
<dbReference type="PANTHER" id="PTHR18952">
    <property type="entry name" value="CARBONIC ANHYDRASE"/>
    <property type="match status" value="1"/>
</dbReference>
<dbReference type="InterPro" id="IPR023561">
    <property type="entry name" value="Carbonic_anhydrase_a-class"/>
</dbReference>
<evidence type="ECO:0000256" key="11">
    <source>
        <dbReference type="ARBA" id="ARBA00023157"/>
    </source>
</evidence>
<dbReference type="Pfam" id="PF00194">
    <property type="entry name" value="Carb_anhydrase"/>
    <property type="match status" value="1"/>
</dbReference>